<keyword evidence="1" id="KW-0233">DNA recombination</keyword>
<evidence type="ECO:0000256" key="1">
    <source>
        <dbReference type="ARBA" id="ARBA00023172"/>
    </source>
</evidence>
<dbReference type="SUPFAM" id="SSF56349">
    <property type="entry name" value="DNA breaking-rejoining enzymes"/>
    <property type="match status" value="1"/>
</dbReference>
<reference evidence="2 3" key="1">
    <citation type="journal article" date="2017" name="PLoS ONE">
        <title>Genomic sequence of 'Candidatus Liberibacter solanacearum' haplotype C and its comparison with haplotype A and B genomes.</title>
        <authorList>
            <person name="Wang J."/>
            <person name="Haapalainen M."/>
            <person name="Schott T."/>
            <person name="Thompson S.M."/>
            <person name="Smith G.R."/>
            <person name="Nissinen A.I."/>
            <person name="Pirhonen M."/>
        </authorList>
    </citation>
    <scope>NUCLEOTIDE SEQUENCE [LARGE SCALE GENOMIC DNA]</scope>
    <source>
        <strain evidence="2 3">FIN111</strain>
    </source>
</reference>
<dbReference type="GO" id="GO:0006310">
    <property type="term" value="P:DNA recombination"/>
    <property type="evidence" value="ECO:0007669"/>
    <property type="project" value="UniProtKB-KW"/>
</dbReference>
<protein>
    <recommendedName>
        <fullName evidence="4">Integrase</fullName>
    </recommendedName>
</protein>
<dbReference type="GO" id="GO:0003677">
    <property type="term" value="F:DNA binding"/>
    <property type="evidence" value="ECO:0007669"/>
    <property type="project" value="InterPro"/>
</dbReference>
<dbReference type="Gene3D" id="1.10.443.10">
    <property type="entry name" value="Intergrase catalytic core"/>
    <property type="match status" value="1"/>
</dbReference>
<dbReference type="Proteomes" id="UP000189542">
    <property type="component" value="Unassembled WGS sequence"/>
</dbReference>
<dbReference type="GO" id="GO:0015074">
    <property type="term" value="P:DNA integration"/>
    <property type="evidence" value="ECO:0007669"/>
    <property type="project" value="InterPro"/>
</dbReference>
<dbReference type="AlphaFoldDB" id="A0A1V2N9D5"/>
<dbReference type="InterPro" id="IPR011010">
    <property type="entry name" value="DNA_brk_join_enz"/>
</dbReference>
<name>A0A1V2N9D5_9HYPH</name>
<dbReference type="EMBL" id="LVWB01000002">
    <property type="protein sequence ID" value="ONI60318.1"/>
    <property type="molecule type" value="Genomic_DNA"/>
</dbReference>
<evidence type="ECO:0000313" key="2">
    <source>
        <dbReference type="EMBL" id="ONI60318.1"/>
    </source>
</evidence>
<organism evidence="2 3">
    <name type="scientific">Candidatus Liberibacter solanacearum</name>
    <dbReference type="NCBI Taxonomy" id="556287"/>
    <lineage>
        <taxon>Bacteria</taxon>
        <taxon>Pseudomonadati</taxon>
        <taxon>Pseudomonadota</taxon>
        <taxon>Alphaproteobacteria</taxon>
        <taxon>Hyphomicrobiales</taxon>
        <taxon>Rhizobiaceae</taxon>
        <taxon>Liberibacter</taxon>
    </lineage>
</organism>
<dbReference type="OrthoDB" id="8273510at2"/>
<gene>
    <name evidence="2" type="ORF">AYO25_00425</name>
</gene>
<sequence>MASYRVRTQKTGKRIHVPIFEPLQECLDSVGVDGDTFLTSSLGKPFFSPDSFGNWFKIKCKESKLPLEYTAHGLRKAEATIVANAGASPHGTDGKKWKWLS</sequence>
<dbReference type="InterPro" id="IPR013762">
    <property type="entry name" value="Integrase-like_cat_sf"/>
</dbReference>
<comment type="caution">
    <text evidence="2">The sequence shown here is derived from an EMBL/GenBank/DDBJ whole genome shotgun (WGS) entry which is preliminary data.</text>
</comment>
<dbReference type="RefSeq" id="WP_076969857.1">
    <property type="nucleotide sequence ID" value="NZ_LVWB01000002.1"/>
</dbReference>
<proteinExistence type="predicted"/>
<evidence type="ECO:0000313" key="3">
    <source>
        <dbReference type="Proteomes" id="UP000189542"/>
    </source>
</evidence>
<accession>A0A1V2N9D5</accession>
<evidence type="ECO:0008006" key="4">
    <source>
        <dbReference type="Google" id="ProtNLM"/>
    </source>
</evidence>